<proteinExistence type="predicted"/>
<dbReference type="AlphaFoldDB" id="A0A7C6EBZ7"/>
<comment type="caution">
    <text evidence="3">The sequence shown here is derived from an EMBL/GenBank/DDBJ whole genome shotgun (WGS) entry which is preliminary data.</text>
</comment>
<keyword evidence="1" id="KW-0175">Coiled coil</keyword>
<feature type="signal peptide" evidence="2">
    <location>
        <begin position="1"/>
        <end position="20"/>
    </location>
</feature>
<reference evidence="3" key="1">
    <citation type="journal article" date="2020" name="mSystems">
        <title>Genome- and Community-Level Interaction Insights into Carbon Utilization and Element Cycling Functions of Hydrothermarchaeota in Hydrothermal Sediment.</title>
        <authorList>
            <person name="Zhou Z."/>
            <person name="Liu Y."/>
            <person name="Xu W."/>
            <person name="Pan J."/>
            <person name="Luo Z.H."/>
            <person name="Li M."/>
        </authorList>
    </citation>
    <scope>NUCLEOTIDE SEQUENCE [LARGE SCALE GENOMIC DNA]</scope>
    <source>
        <strain evidence="3">SpSt-876</strain>
    </source>
</reference>
<evidence type="ECO:0000313" key="3">
    <source>
        <dbReference type="EMBL" id="HHS51619.1"/>
    </source>
</evidence>
<dbReference type="EMBL" id="DTLI01000045">
    <property type="protein sequence ID" value="HHS51619.1"/>
    <property type="molecule type" value="Genomic_DNA"/>
</dbReference>
<name>A0A7C6EBZ7_UNCW3</name>
<feature type="coiled-coil region" evidence="1">
    <location>
        <begin position="24"/>
        <end position="51"/>
    </location>
</feature>
<organism evidence="3">
    <name type="scientific">candidate division WOR-3 bacterium</name>
    <dbReference type="NCBI Taxonomy" id="2052148"/>
    <lineage>
        <taxon>Bacteria</taxon>
        <taxon>Bacteria division WOR-3</taxon>
    </lineage>
</organism>
<evidence type="ECO:0000256" key="2">
    <source>
        <dbReference type="SAM" id="SignalP"/>
    </source>
</evidence>
<keyword evidence="2" id="KW-0732">Signal</keyword>
<gene>
    <name evidence="3" type="ORF">ENW73_01965</name>
</gene>
<protein>
    <recommendedName>
        <fullName evidence="4">Cell division protein FtsL</fullName>
    </recommendedName>
</protein>
<sequence>MKKFLFLTFFASIPILYLCAHNASFRLTRQIADMEEEKKLLTEQLEQNKVLLAKVFAYPAIEAKALTIGLTFPNQETLNQINRGQLKAAEPIRNIVAKQNRNQCLR</sequence>
<feature type="chain" id="PRO_5028309311" description="Cell division protein FtsL" evidence="2">
    <location>
        <begin position="21"/>
        <end position="106"/>
    </location>
</feature>
<evidence type="ECO:0000256" key="1">
    <source>
        <dbReference type="SAM" id="Coils"/>
    </source>
</evidence>
<accession>A0A7C6EBZ7</accession>
<evidence type="ECO:0008006" key="4">
    <source>
        <dbReference type="Google" id="ProtNLM"/>
    </source>
</evidence>